<organism evidence="1 2">
    <name type="scientific">Dentiscutata heterogama</name>
    <dbReference type="NCBI Taxonomy" id="1316150"/>
    <lineage>
        <taxon>Eukaryota</taxon>
        <taxon>Fungi</taxon>
        <taxon>Fungi incertae sedis</taxon>
        <taxon>Mucoromycota</taxon>
        <taxon>Glomeromycotina</taxon>
        <taxon>Glomeromycetes</taxon>
        <taxon>Diversisporales</taxon>
        <taxon>Gigasporaceae</taxon>
        <taxon>Dentiscutata</taxon>
    </lineage>
</organism>
<proteinExistence type="predicted"/>
<reference evidence="1" key="1">
    <citation type="submission" date="2021-06" db="EMBL/GenBank/DDBJ databases">
        <authorList>
            <person name="Kallberg Y."/>
            <person name="Tangrot J."/>
            <person name="Rosling A."/>
        </authorList>
    </citation>
    <scope>NUCLEOTIDE SEQUENCE</scope>
    <source>
        <strain evidence="1">IL203A</strain>
    </source>
</reference>
<dbReference type="EMBL" id="CAJVPU010017781">
    <property type="protein sequence ID" value="CAG8661668.1"/>
    <property type="molecule type" value="Genomic_DNA"/>
</dbReference>
<keyword evidence="2" id="KW-1185">Reference proteome</keyword>
<evidence type="ECO:0000313" key="1">
    <source>
        <dbReference type="EMBL" id="CAG8661668.1"/>
    </source>
</evidence>
<feature type="non-terminal residue" evidence="1">
    <location>
        <position position="1"/>
    </location>
</feature>
<evidence type="ECO:0000313" key="2">
    <source>
        <dbReference type="Proteomes" id="UP000789702"/>
    </source>
</evidence>
<feature type="non-terminal residue" evidence="1">
    <location>
        <position position="131"/>
    </location>
</feature>
<dbReference type="Proteomes" id="UP000789702">
    <property type="component" value="Unassembled WGS sequence"/>
</dbReference>
<name>A0ACA9NKP1_9GLOM</name>
<sequence length="131" mass="14262">SASLQESALSQESVSSQESLSSQESALSQELESSQASVSSCESTSVLQQSSSPNTFRVPFKDTTRPNLPLHSNASIKNPTLGGVRRLKKRKTTIINNYYNITADSAQILHAIRESSSTVPTQYNCKKPEDL</sequence>
<accession>A0ACA9NKP1</accession>
<gene>
    <name evidence="1" type="ORF">DHETER_LOCUS9779</name>
</gene>
<comment type="caution">
    <text evidence="1">The sequence shown here is derived from an EMBL/GenBank/DDBJ whole genome shotgun (WGS) entry which is preliminary data.</text>
</comment>
<protein>
    <submittedName>
        <fullName evidence="1">13650_t:CDS:1</fullName>
    </submittedName>
</protein>